<reference evidence="2" key="1">
    <citation type="submission" date="2014-05" db="EMBL/GenBank/DDBJ databases">
        <title>Key roles for freshwater Actinobacteria revealed by deep metagenomic sequencing.</title>
        <authorList>
            <person name="Ghai R."/>
            <person name="Mizuno C.M."/>
            <person name="Picazo A."/>
            <person name="Camacho A."/>
            <person name="Rodriguez-Valera F."/>
        </authorList>
    </citation>
    <scope>NUCLEOTIDE SEQUENCE</scope>
</reference>
<evidence type="ECO:0000313" key="2">
    <source>
        <dbReference type="EMBL" id="KGA14572.1"/>
    </source>
</evidence>
<accession>A0A094PTX0</accession>
<evidence type="ECO:0000256" key="1">
    <source>
        <dbReference type="SAM" id="MobiDB-lite"/>
    </source>
</evidence>
<proteinExistence type="predicted"/>
<name>A0A094PTX0_9ZZZZ</name>
<dbReference type="EMBL" id="JNSK01000125">
    <property type="protein sequence ID" value="KGA14572.1"/>
    <property type="molecule type" value="Genomic_DNA"/>
</dbReference>
<feature type="compositionally biased region" description="Basic and acidic residues" evidence="1">
    <location>
        <begin position="1"/>
        <end position="11"/>
    </location>
</feature>
<feature type="region of interest" description="Disordered" evidence="1">
    <location>
        <begin position="1"/>
        <end position="71"/>
    </location>
</feature>
<organism evidence="2">
    <name type="scientific">freshwater metagenome</name>
    <dbReference type="NCBI Taxonomy" id="449393"/>
    <lineage>
        <taxon>unclassified sequences</taxon>
        <taxon>metagenomes</taxon>
        <taxon>ecological metagenomes</taxon>
    </lineage>
</organism>
<protein>
    <submittedName>
        <fullName evidence="2">Uncharacterized protein</fullName>
    </submittedName>
</protein>
<dbReference type="AlphaFoldDB" id="A0A094PTX0"/>
<comment type="caution">
    <text evidence="2">The sequence shown here is derived from an EMBL/GenBank/DDBJ whole genome shotgun (WGS) entry which is preliminary data.</text>
</comment>
<gene>
    <name evidence="2" type="ORF">GM50_19510</name>
</gene>
<sequence length="71" mass="6941">MANQDDSKDENPVNDVKAKMAAALEAKKNKGGRPSSSGGTSGGSKIRGGQRSGGAPQVQRKAGPSGSGSAG</sequence>
<feature type="compositionally biased region" description="Gly residues" evidence="1">
    <location>
        <begin position="39"/>
        <end position="52"/>
    </location>
</feature>